<feature type="transmembrane region" description="Helical" evidence="1">
    <location>
        <begin position="12"/>
        <end position="31"/>
    </location>
</feature>
<dbReference type="Proteomes" id="UP000000347">
    <property type="component" value="Chromosome"/>
</dbReference>
<evidence type="ECO:0000256" key="1">
    <source>
        <dbReference type="SAM" id="Phobius"/>
    </source>
</evidence>
<keyword evidence="1" id="KW-1133">Transmembrane helix</keyword>
<organism evidence="2 3">
    <name type="scientific">Caldicellulosiruptor obsidiansis (strain ATCC BAA-2073 / JCM 16842 / OB47)</name>
    <dbReference type="NCBI Taxonomy" id="608506"/>
    <lineage>
        <taxon>Bacteria</taxon>
        <taxon>Bacillati</taxon>
        <taxon>Bacillota</taxon>
        <taxon>Bacillota incertae sedis</taxon>
        <taxon>Caldicellulosiruptorales</taxon>
        <taxon>Caldicellulosiruptoraceae</taxon>
        <taxon>Caldicellulosiruptor</taxon>
    </lineage>
</organism>
<dbReference type="AlphaFoldDB" id="D9TGX3"/>
<keyword evidence="1" id="KW-0812">Transmembrane</keyword>
<protein>
    <submittedName>
        <fullName evidence="2">Uncharacterized protein</fullName>
    </submittedName>
</protein>
<feature type="transmembrane region" description="Helical" evidence="1">
    <location>
        <begin position="167"/>
        <end position="187"/>
    </location>
</feature>
<accession>D9TGX3</accession>
<evidence type="ECO:0000313" key="3">
    <source>
        <dbReference type="Proteomes" id="UP000000347"/>
    </source>
</evidence>
<feature type="transmembrane region" description="Helical" evidence="1">
    <location>
        <begin position="84"/>
        <end position="105"/>
    </location>
</feature>
<feature type="transmembrane region" description="Helical" evidence="1">
    <location>
        <begin position="43"/>
        <end position="63"/>
    </location>
</feature>
<keyword evidence="3" id="KW-1185">Reference proteome</keyword>
<dbReference type="EMBL" id="CP002164">
    <property type="protein sequence ID" value="ADL43370.1"/>
    <property type="molecule type" value="Genomic_DNA"/>
</dbReference>
<keyword evidence="1" id="KW-0472">Membrane</keyword>
<gene>
    <name evidence="2" type="ordered locus">COB47_2120</name>
</gene>
<dbReference type="STRING" id="608506.COB47_2120"/>
<dbReference type="RefSeq" id="WP_013291365.1">
    <property type="nucleotide sequence ID" value="NC_014392.1"/>
</dbReference>
<evidence type="ECO:0000313" key="2">
    <source>
        <dbReference type="EMBL" id="ADL43370.1"/>
    </source>
</evidence>
<reference evidence="2 3" key="1">
    <citation type="journal article" date="2010" name="J. Bacteriol.">
        <title>Complete genome sequence of the cellulolytic thermophile Caldicellulosiruptor obsidiansis OB47T.</title>
        <authorList>
            <person name="Elkins J.G."/>
            <person name="Lochner A."/>
            <person name="Hamilton-Brehm S.D."/>
            <person name="Davenport K.W."/>
            <person name="Podar M."/>
            <person name="Brown S.D."/>
            <person name="Land M.L."/>
            <person name="Hauser L.J."/>
            <person name="Klingeman D.M."/>
            <person name="Raman B."/>
            <person name="Goodwin L.A."/>
            <person name="Tapia R."/>
            <person name="Meincke L.J."/>
            <person name="Detter J.C."/>
            <person name="Bruce D.C."/>
            <person name="Han C.S."/>
            <person name="Palumbo A.V."/>
            <person name="Cottingham R.W."/>
            <person name="Keller M."/>
            <person name="Graham D.E."/>
        </authorList>
    </citation>
    <scope>NUCLEOTIDE SEQUENCE [LARGE SCALE GENOMIC DNA]</scope>
    <source>
        <strain evidence="3">ATCC BAA-2073 / strain OB47</strain>
    </source>
</reference>
<feature type="transmembrane region" description="Helical" evidence="1">
    <location>
        <begin position="193"/>
        <end position="216"/>
    </location>
</feature>
<sequence length="226" mass="26825">MVKFVKYQYRNSLNFYLIYTISSTAILLWIFLKYFPKDEIAPIFFIFSVISTIAILISHCIRFNELLTKPERFLVFSSNKITPGYFLLSEFLHFLLDIVIFILWFNGLGFLFNGSKYIEFVIKYFVLKDKVNFFLVLFYLNIIVIYCWIVGGIVFYHVYRRFTKVDYIVPAAVMFIANLWSKLISFIDNNFKNIYLCFSTILIISFLTIILLMLFITKSLKKGLQT</sequence>
<feature type="transmembrane region" description="Helical" evidence="1">
    <location>
        <begin position="133"/>
        <end position="155"/>
    </location>
</feature>
<name>D9TGX3_CALOO</name>
<proteinExistence type="predicted"/>
<dbReference type="HOGENOM" id="CLU_1183252_0_0_9"/>
<dbReference type="KEGG" id="cob:COB47_2120"/>